<dbReference type="Proteomes" id="UP001497680">
    <property type="component" value="Unassembled WGS sequence"/>
</dbReference>
<gene>
    <name evidence="1" type="ORF">F4821DRAFT_175320</name>
</gene>
<proteinExistence type="predicted"/>
<sequence length="285" mass="30060">MRALFSFFALCAAFVNSPVVSAQDSPGQFFNPTAAGENRDFSGNALWHIGETQTIKFTTTYSSYTIHLWQQNLHQGSGEQGPSIYQISSGGLSQFDWPVQTYQFNLATSNVFFLWLNPVDEDSSDWFTSHYFNITASAVSSSSSVSSSTSLSTATASSTSTSTAAATSTAASSSTTSVTPSPTPTQTTGSLSTGAQAGIGVGAGLAGLIALAVGIMLWRRRKSGNRGASRIAVEPGGYDQPEMMRGPHEERQFKSPPPAYPVELDADGGAGEPLYHTSGGPIELR</sequence>
<accession>A0ACC0DGN9</accession>
<keyword evidence="2" id="KW-1185">Reference proteome</keyword>
<evidence type="ECO:0000313" key="2">
    <source>
        <dbReference type="Proteomes" id="UP001497680"/>
    </source>
</evidence>
<evidence type="ECO:0000313" key="1">
    <source>
        <dbReference type="EMBL" id="KAI6091978.1"/>
    </source>
</evidence>
<protein>
    <submittedName>
        <fullName evidence="1">Uncharacterized protein</fullName>
    </submittedName>
</protein>
<dbReference type="EMBL" id="MU394285">
    <property type="protein sequence ID" value="KAI6091978.1"/>
    <property type="molecule type" value="Genomic_DNA"/>
</dbReference>
<reference evidence="1 2" key="1">
    <citation type="journal article" date="2022" name="New Phytol.">
        <title>Ecological generalism drives hyperdiversity of secondary metabolite gene clusters in xylarialean endophytes.</title>
        <authorList>
            <person name="Franco M.E.E."/>
            <person name="Wisecaver J.H."/>
            <person name="Arnold A.E."/>
            <person name="Ju Y.M."/>
            <person name="Slot J.C."/>
            <person name="Ahrendt S."/>
            <person name="Moore L.P."/>
            <person name="Eastman K.E."/>
            <person name="Scott K."/>
            <person name="Konkel Z."/>
            <person name="Mondo S.J."/>
            <person name="Kuo A."/>
            <person name="Hayes R.D."/>
            <person name="Haridas S."/>
            <person name="Andreopoulos B."/>
            <person name="Riley R."/>
            <person name="LaButti K."/>
            <person name="Pangilinan J."/>
            <person name="Lipzen A."/>
            <person name="Amirebrahimi M."/>
            <person name="Yan J."/>
            <person name="Adam C."/>
            <person name="Keymanesh K."/>
            <person name="Ng V."/>
            <person name="Louie K."/>
            <person name="Northen T."/>
            <person name="Drula E."/>
            <person name="Henrissat B."/>
            <person name="Hsieh H.M."/>
            <person name="Youens-Clark K."/>
            <person name="Lutzoni F."/>
            <person name="Miadlikowska J."/>
            <person name="Eastwood D.C."/>
            <person name="Hamelin R.C."/>
            <person name="Grigoriev I.V."/>
            <person name="U'Ren J.M."/>
        </authorList>
    </citation>
    <scope>NUCLEOTIDE SEQUENCE [LARGE SCALE GENOMIC DNA]</scope>
    <source>
        <strain evidence="1 2">ER1909</strain>
    </source>
</reference>
<name>A0ACC0DGN9_9PEZI</name>
<comment type="caution">
    <text evidence="1">The sequence shown here is derived from an EMBL/GenBank/DDBJ whole genome shotgun (WGS) entry which is preliminary data.</text>
</comment>
<organism evidence="1 2">
    <name type="scientific">Hypoxylon rubiginosum</name>
    <dbReference type="NCBI Taxonomy" id="110542"/>
    <lineage>
        <taxon>Eukaryota</taxon>
        <taxon>Fungi</taxon>
        <taxon>Dikarya</taxon>
        <taxon>Ascomycota</taxon>
        <taxon>Pezizomycotina</taxon>
        <taxon>Sordariomycetes</taxon>
        <taxon>Xylariomycetidae</taxon>
        <taxon>Xylariales</taxon>
        <taxon>Hypoxylaceae</taxon>
        <taxon>Hypoxylon</taxon>
    </lineage>
</organism>